<proteinExistence type="inferred from homology"/>
<dbReference type="PANTHER" id="PTHR43390">
    <property type="entry name" value="SIGNAL PEPTIDASE I"/>
    <property type="match status" value="1"/>
</dbReference>
<keyword evidence="6" id="KW-0472">Membrane</keyword>
<gene>
    <name evidence="8" type="ORF">A3D68_00610</name>
</gene>
<dbReference type="Pfam" id="PF10502">
    <property type="entry name" value="Peptidase_S26"/>
    <property type="match status" value="1"/>
</dbReference>
<dbReference type="GO" id="GO:0016020">
    <property type="term" value="C:membrane"/>
    <property type="evidence" value="ECO:0007669"/>
    <property type="project" value="UniProtKB-SubCell"/>
</dbReference>
<sequence>MPRERSENFFTELLKFILIAAAIVFPIRLFVAQPFIVSGASMSPTFNNGQYLIVDELSYRLQDPNRGDVIIFRYPKNPKEFFIKRIIGLPTETVSINGNTITITKADGKTVALSEPYVTKHGNGSARSYQLKVDEYFVMGDNRPESSDSRVWGTLPRDNIVGKAFMRLLPLNSIGFFPGSLPTVEEGTFVQ</sequence>
<dbReference type="SUPFAM" id="SSF51306">
    <property type="entry name" value="LexA/Signal peptidase"/>
    <property type="match status" value="1"/>
</dbReference>
<comment type="catalytic activity">
    <reaction evidence="1 6">
        <text>Cleavage of hydrophobic, N-terminal signal or leader sequences from secreted and periplasmic proteins.</text>
        <dbReference type="EC" id="3.4.21.89"/>
    </reaction>
</comment>
<organism evidence="8 9">
    <name type="scientific">Candidatus Adlerbacteria bacterium RIFCSPHIGHO2_02_FULL_52_17</name>
    <dbReference type="NCBI Taxonomy" id="1797240"/>
    <lineage>
        <taxon>Bacteria</taxon>
        <taxon>Candidatus Adleribacteriota</taxon>
    </lineage>
</organism>
<accession>A0A1F4XN30</accession>
<keyword evidence="6" id="KW-0645">Protease</keyword>
<dbReference type="GO" id="GO:0009003">
    <property type="term" value="F:signal peptidase activity"/>
    <property type="evidence" value="ECO:0007669"/>
    <property type="project" value="UniProtKB-EC"/>
</dbReference>
<feature type="active site" evidence="5">
    <location>
        <position position="84"/>
    </location>
</feature>
<dbReference type="AlphaFoldDB" id="A0A1F4XN30"/>
<dbReference type="InterPro" id="IPR019758">
    <property type="entry name" value="Pept_S26A_signal_pept_1_CS"/>
</dbReference>
<feature type="domain" description="Peptidase S26" evidence="7">
    <location>
        <begin position="11"/>
        <end position="168"/>
    </location>
</feature>
<dbReference type="CDD" id="cd06530">
    <property type="entry name" value="S26_SPase_I"/>
    <property type="match status" value="1"/>
</dbReference>
<dbReference type="GO" id="GO:0004252">
    <property type="term" value="F:serine-type endopeptidase activity"/>
    <property type="evidence" value="ECO:0007669"/>
    <property type="project" value="InterPro"/>
</dbReference>
<evidence type="ECO:0000256" key="3">
    <source>
        <dbReference type="ARBA" id="ARBA00013208"/>
    </source>
</evidence>
<keyword evidence="6" id="KW-0812">Transmembrane</keyword>
<comment type="similarity">
    <text evidence="2 6">Belongs to the peptidase S26 family.</text>
</comment>
<keyword evidence="6" id="KW-1133">Transmembrane helix</keyword>
<protein>
    <recommendedName>
        <fullName evidence="3 6">Signal peptidase I</fullName>
        <ecNumber evidence="3 6">3.4.21.89</ecNumber>
    </recommendedName>
</protein>
<evidence type="ECO:0000259" key="7">
    <source>
        <dbReference type="Pfam" id="PF10502"/>
    </source>
</evidence>
<dbReference type="Proteomes" id="UP000177564">
    <property type="component" value="Unassembled WGS sequence"/>
</dbReference>
<dbReference type="GO" id="GO:0006465">
    <property type="term" value="P:signal peptide processing"/>
    <property type="evidence" value="ECO:0007669"/>
    <property type="project" value="InterPro"/>
</dbReference>
<dbReference type="InterPro" id="IPR000223">
    <property type="entry name" value="Pept_S26A_signal_pept_1"/>
</dbReference>
<dbReference type="STRING" id="1797240.A3D68_00610"/>
<comment type="caution">
    <text evidence="8">The sequence shown here is derived from an EMBL/GenBank/DDBJ whole genome shotgun (WGS) entry which is preliminary data.</text>
</comment>
<comment type="subcellular location">
    <subcellularLocation>
        <location evidence="6">Membrane</location>
        <topology evidence="6">Single-pass type II membrane protein</topology>
    </subcellularLocation>
</comment>
<dbReference type="PROSITE" id="PS00761">
    <property type="entry name" value="SPASE_I_3"/>
    <property type="match status" value="1"/>
</dbReference>
<evidence type="ECO:0000256" key="2">
    <source>
        <dbReference type="ARBA" id="ARBA00009370"/>
    </source>
</evidence>
<dbReference type="EC" id="3.4.21.89" evidence="3 6"/>
<dbReference type="EMBL" id="MEWU01000030">
    <property type="protein sequence ID" value="OGC83040.1"/>
    <property type="molecule type" value="Genomic_DNA"/>
</dbReference>
<evidence type="ECO:0000256" key="1">
    <source>
        <dbReference type="ARBA" id="ARBA00000677"/>
    </source>
</evidence>
<evidence type="ECO:0000256" key="4">
    <source>
        <dbReference type="ARBA" id="ARBA00022801"/>
    </source>
</evidence>
<keyword evidence="4 6" id="KW-0378">Hydrolase</keyword>
<dbReference type="PANTHER" id="PTHR43390:SF1">
    <property type="entry name" value="CHLOROPLAST PROCESSING PEPTIDASE"/>
    <property type="match status" value="1"/>
</dbReference>
<dbReference type="Gene3D" id="2.10.109.10">
    <property type="entry name" value="Umud Fragment, subunit A"/>
    <property type="match status" value="1"/>
</dbReference>
<evidence type="ECO:0000313" key="8">
    <source>
        <dbReference type="EMBL" id="OGC83040.1"/>
    </source>
</evidence>
<dbReference type="InterPro" id="IPR019533">
    <property type="entry name" value="Peptidase_S26"/>
</dbReference>
<feature type="transmembrane region" description="Helical" evidence="6">
    <location>
        <begin position="12"/>
        <end position="31"/>
    </location>
</feature>
<dbReference type="NCBIfam" id="TIGR02227">
    <property type="entry name" value="sigpep_I_bact"/>
    <property type="match status" value="1"/>
</dbReference>
<evidence type="ECO:0000256" key="6">
    <source>
        <dbReference type="RuleBase" id="RU362042"/>
    </source>
</evidence>
<feature type="active site" evidence="5">
    <location>
        <position position="41"/>
    </location>
</feature>
<evidence type="ECO:0000313" key="9">
    <source>
        <dbReference type="Proteomes" id="UP000177564"/>
    </source>
</evidence>
<name>A0A1F4XN30_9BACT</name>
<dbReference type="PRINTS" id="PR00727">
    <property type="entry name" value="LEADERPTASE"/>
</dbReference>
<dbReference type="InterPro" id="IPR036286">
    <property type="entry name" value="LexA/Signal_pep-like_sf"/>
</dbReference>
<reference evidence="8 9" key="1">
    <citation type="journal article" date="2016" name="Nat. Commun.">
        <title>Thousands of microbial genomes shed light on interconnected biogeochemical processes in an aquifer system.</title>
        <authorList>
            <person name="Anantharaman K."/>
            <person name="Brown C.T."/>
            <person name="Hug L.A."/>
            <person name="Sharon I."/>
            <person name="Castelle C.J."/>
            <person name="Probst A.J."/>
            <person name="Thomas B.C."/>
            <person name="Singh A."/>
            <person name="Wilkins M.J."/>
            <person name="Karaoz U."/>
            <person name="Brodie E.L."/>
            <person name="Williams K.H."/>
            <person name="Hubbard S.S."/>
            <person name="Banfield J.F."/>
        </authorList>
    </citation>
    <scope>NUCLEOTIDE SEQUENCE [LARGE SCALE GENOMIC DNA]</scope>
</reference>
<evidence type="ECO:0000256" key="5">
    <source>
        <dbReference type="PIRSR" id="PIRSR600223-1"/>
    </source>
</evidence>